<dbReference type="GO" id="GO:0000155">
    <property type="term" value="F:phosphorelay sensor kinase activity"/>
    <property type="evidence" value="ECO:0007669"/>
    <property type="project" value="InterPro"/>
</dbReference>
<dbReference type="SUPFAM" id="SSF55874">
    <property type="entry name" value="ATPase domain of HSP90 chaperone/DNA topoisomerase II/histidine kinase"/>
    <property type="match status" value="1"/>
</dbReference>
<keyword evidence="6 11" id="KW-0812">Transmembrane</keyword>
<comment type="catalytic activity">
    <reaction evidence="1">
        <text>ATP + protein L-histidine = ADP + protein N-phospho-L-histidine.</text>
        <dbReference type="EC" id="2.7.13.3"/>
    </reaction>
</comment>
<gene>
    <name evidence="14" type="ORF">HNQ59_001685</name>
</gene>
<dbReference type="RefSeq" id="WP_184037607.1">
    <property type="nucleotide sequence ID" value="NZ_JACHHY010000008.1"/>
</dbReference>
<dbReference type="Proteomes" id="UP000575898">
    <property type="component" value="Unassembled WGS sequence"/>
</dbReference>
<keyword evidence="10 11" id="KW-0472">Membrane</keyword>
<evidence type="ECO:0000256" key="6">
    <source>
        <dbReference type="ARBA" id="ARBA00022692"/>
    </source>
</evidence>
<dbReference type="InterPro" id="IPR050428">
    <property type="entry name" value="TCS_sensor_his_kinase"/>
</dbReference>
<dbReference type="Pfam" id="PF02518">
    <property type="entry name" value="HATPase_c"/>
    <property type="match status" value="1"/>
</dbReference>
<dbReference type="InterPro" id="IPR003660">
    <property type="entry name" value="HAMP_dom"/>
</dbReference>
<evidence type="ECO:0000256" key="11">
    <source>
        <dbReference type="SAM" id="Phobius"/>
    </source>
</evidence>
<keyword evidence="5 14" id="KW-0808">Transferase</keyword>
<evidence type="ECO:0000259" key="12">
    <source>
        <dbReference type="PROSITE" id="PS50109"/>
    </source>
</evidence>
<feature type="domain" description="HAMP" evidence="13">
    <location>
        <begin position="197"/>
        <end position="248"/>
    </location>
</feature>
<dbReference type="InterPro" id="IPR004358">
    <property type="entry name" value="Sig_transdc_His_kin-like_C"/>
</dbReference>
<dbReference type="EC" id="2.7.13.3" evidence="3"/>
<dbReference type="SUPFAM" id="SSF47384">
    <property type="entry name" value="Homodimeric domain of signal transducing histidine kinase"/>
    <property type="match status" value="1"/>
</dbReference>
<dbReference type="GO" id="GO:0005886">
    <property type="term" value="C:plasma membrane"/>
    <property type="evidence" value="ECO:0007669"/>
    <property type="project" value="TreeGrafter"/>
</dbReference>
<dbReference type="EMBL" id="JACHHY010000008">
    <property type="protein sequence ID" value="MBB5018397.1"/>
    <property type="molecule type" value="Genomic_DNA"/>
</dbReference>
<evidence type="ECO:0000256" key="1">
    <source>
        <dbReference type="ARBA" id="ARBA00000085"/>
    </source>
</evidence>
<dbReference type="SMART" id="SM00304">
    <property type="entry name" value="HAMP"/>
    <property type="match status" value="1"/>
</dbReference>
<keyword evidence="8 11" id="KW-1133">Transmembrane helix</keyword>
<protein>
    <recommendedName>
        <fullName evidence="3">histidine kinase</fullName>
        <ecNumber evidence="3">2.7.13.3</ecNumber>
    </recommendedName>
</protein>
<dbReference type="Pfam" id="PF00672">
    <property type="entry name" value="HAMP"/>
    <property type="match status" value="1"/>
</dbReference>
<keyword evidence="15" id="KW-1185">Reference proteome</keyword>
<dbReference type="PRINTS" id="PR00344">
    <property type="entry name" value="BCTRLSENSOR"/>
</dbReference>
<keyword evidence="7 14" id="KW-0418">Kinase</keyword>
<evidence type="ECO:0000256" key="7">
    <source>
        <dbReference type="ARBA" id="ARBA00022777"/>
    </source>
</evidence>
<dbReference type="Gene3D" id="1.10.287.130">
    <property type="match status" value="1"/>
</dbReference>
<dbReference type="PANTHER" id="PTHR45436:SF4">
    <property type="entry name" value="SENSOR PROTEIN PHOQ"/>
    <property type="match status" value="1"/>
</dbReference>
<dbReference type="InterPro" id="IPR036890">
    <property type="entry name" value="HATPase_C_sf"/>
</dbReference>
<feature type="domain" description="Histidine kinase" evidence="12">
    <location>
        <begin position="256"/>
        <end position="454"/>
    </location>
</feature>
<evidence type="ECO:0000256" key="8">
    <source>
        <dbReference type="ARBA" id="ARBA00022989"/>
    </source>
</evidence>
<accession>A0A840MN51</accession>
<sequence length="456" mass="50108">MTRRTPLMRVLMSIRARVAVSAALVLLVFVALTAAALDRAFRESALEARRERLLGQLYVLMAAAELNPSGQVVMPSALNEPRFGLPGSGLYANIADLNAHSEWQSNSTIGLDVPFERVLTPGEQRFSEMRDRLGRPYFVLGFGVKWQVGRKHIVLTFSVSEDEQAFLNQIQQYRHALWGWLGGMALLLIVTQFFVLRWGLQPLRRVVRELREVESGQRDHLAEDYPDELIGLTRNLNDMLGRERAQQQRYRDALGDLAHSLKTPLAVLRNAVADNDPAMDKTVTEQLGRMDQIVQYQLQRASTAGSSTLQPPIALRPDVDKIVSSLNKVYADKGVQIQVEVAASLQARIDQGDLYELVGNLLDNACKFSQGRVSLSMSTTPKRLTIQIEDDGPGVADADAIFARGGRADERAPGHGLGLALVKDIVTAYGGALDVSRSQSLGGACFTVILNSAAGH</sequence>
<reference evidence="14 15" key="1">
    <citation type="submission" date="2020-08" db="EMBL/GenBank/DDBJ databases">
        <title>Genomic Encyclopedia of Type Strains, Phase IV (KMG-IV): sequencing the most valuable type-strain genomes for metagenomic binning, comparative biology and taxonomic classification.</title>
        <authorList>
            <person name="Goeker M."/>
        </authorList>
    </citation>
    <scope>NUCLEOTIDE SEQUENCE [LARGE SCALE GENOMIC DNA]</scope>
    <source>
        <strain evidence="14 15">DSM 27165</strain>
    </source>
</reference>
<comment type="caution">
    <text evidence="14">The sequence shown here is derived from an EMBL/GenBank/DDBJ whole genome shotgun (WGS) entry which is preliminary data.</text>
</comment>
<proteinExistence type="predicted"/>
<feature type="transmembrane region" description="Helical" evidence="11">
    <location>
        <begin position="177"/>
        <end position="200"/>
    </location>
</feature>
<evidence type="ECO:0000259" key="13">
    <source>
        <dbReference type="PROSITE" id="PS50885"/>
    </source>
</evidence>
<keyword evidence="4" id="KW-0597">Phosphoprotein</keyword>
<evidence type="ECO:0000313" key="14">
    <source>
        <dbReference type="EMBL" id="MBB5018397.1"/>
    </source>
</evidence>
<evidence type="ECO:0000256" key="5">
    <source>
        <dbReference type="ARBA" id="ARBA00022679"/>
    </source>
</evidence>
<dbReference type="PANTHER" id="PTHR45436">
    <property type="entry name" value="SENSOR HISTIDINE KINASE YKOH"/>
    <property type="match status" value="1"/>
</dbReference>
<dbReference type="PROSITE" id="PS50885">
    <property type="entry name" value="HAMP"/>
    <property type="match status" value="1"/>
</dbReference>
<organism evidence="14 15">
    <name type="scientific">Chitinivorax tropicus</name>
    <dbReference type="NCBI Taxonomy" id="714531"/>
    <lineage>
        <taxon>Bacteria</taxon>
        <taxon>Pseudomonadati</taxon>
        <taxon>Pseudomonadota</taxon>
        <taxon>Betaproteobacteria</taxon>
        <taxon>Chitinivorax</taxon>
    </lineage>
</organism>
<evidence type="ECO:0000256" key="2">
    <source>
        <dbReference type="ARBA" id="ARBA00004370"/>
    </source>
</evidence>
<dbReference type="InterPro" id="IPR036097">
    <property type="entry name" value="HisK_dim/P_sf"/>
</dbReference>
<dbReference type="AlphaFoldDB" id="A0A840MN51"/>
<dbReference type="Gene3D" id="3.30.565.10">
    <property type="entry name" value="Histidine kinase-like ATPase, C-terminal domain"/>
    <property type="match status" value="1"/>
</dbReference>
<dbReference type="PROSITE" id="PS50109">
    <property type="entry name" value="HIS_KIN"/>
    <property type="match status" value="1"/>
</dbReference>
<dbReference type="SMART" id="SM00387">
    <property type="entry name" value="HATPase_c"/>
    <property type="match status" value="1"/>
</dbReference>
<dbReference type="InterPro" id="IPR005467">
    <property type="entry name" value="His_kinase_dom"/>
</dbReference>
<evidence type="ECO:0000256" key="4">
    <source>
        <dbReference type="ARBA" id="ARBA00022553"/>
    </source>
</evidence>
<evidence type="ECO:0000313" key="15">
    <source>
        <dbReference type="Proteomes" id="UP000575898"/>
    </source>
</evidence>
<comment type="subcellular location">
    <subcellularLocation>
        <location evidence="2">Membrane</location>
    </subcellularLocation>
</comment>
<evidence type="ECO:0000256" key="3">
    <source>
        <dbReference type="ARBA" id="ARBA00012438"/>
    </source>
</evidence>
<dbReference type="GO" id="GO:0005524">
    <property type="term" value="F:ATP binding"/>
    <property type="evidence" value="ECO:0007669"/>
    <property type="project" value="UniProtKB-KW"/>
</dbReference>
<dbReference type="InterPro" id="IPR003594">
    <property type="entry name" value="HATPase_dom"/>
</dbReference>
<evidence type="ECO:0000256" key="10">
    <source>
        <dbReference type="ARBA" id="ARBA00023136"/>
    </source>
</evidence>
<name>A0A840MN51_9PROT</name>
<keyword evidence="9" id="KW-0902">Two-component regulatory system</keyword>
<evidence type="ECO:0000256" key="9">
    <source>
        <dbReference type="ARBA" id="ARBA00023012"/>
    </source>
</evidence>